<accession>A0ABN8YG74</accession>
<evidence type="ECO:0000313" key="2">
    <source>
        <dbReference type="EMBL" id="CAI9158866.1"/>
    </source>
</evidence>
<feature type="compositionally biased region" description="Gly residues" evidence="1">
    <location>
        <begin position="1"/>
        <end position="10"/>
    </location>
</feature>
<name>A0ABN8YG74_RANTA</name>
<proteinExistence type="predicted"/>
<gene>
    <name evidence="2" type="ORF">MRATA1EN1_LOCUS7828</name>
</gene>
<feature type="region of interest" description="Disordered" evidence="1">
    <location>
        <begin position="1"/>
        <end position="76"/>
    </location>
</feature>
<dbReference type="EMBL" id="OX459954">
    <property type="protein sequence ID" value="CAI9158866.1"/>
    <property type="molecule type" value="Genomic_DNA"/>
</dbReference>
<protein>
    <submittedName>
        <fullName evidence="2">Uncharacterized protein</fullName>
    </submittedName>
</protein>
<evidence type="ECO:0000313" key="3">
    <source>
        <dbReference type="Proteomes" id="UP001176941"/>
    </source>
</evidence>
<organism evidence="2 3">
    <name type="scientific">Rangifer tarandus platyrhynchus</name>
    <name type="common">Svalbard reindeer</name>
    <dbReference type="NCBI Taxonomy" id="3082113"/>
    <lineage>
        <taxon>Eukaryota</taxon>
        <taxon>Metazoa</taxon>
        <taxon>Chordata</taxon>
        <taxon>Craniata</taxon>
        <taxon>Vertebrata</taxon>
        <taxon>Euteleostomi</taxon>
        <taxon>Mammalia</taxon>
        <taxon>Eutheria</taxon>
        <taxon>Laurasiatheria</taxon>
        <taxon>Artiodactyla</taxon>
        <taxon>Ruminantia</taxon>
        <taxon>Pecora</taxon>
        <taxon>Cervidae</taxon>
        <taxon>Odocoileinae</taxon>
        <taxon>Rangifer</taxon>
    </lineage>
</organism>
<dbReference type="Proteomes" id="UP001176941">
    <property type="component" value="Chromosome 18"/>
</dbReference>
<reference evidence="2" key="1">
    <citation type="submission" date="2023-04" db="EMBL/GenBank/DDBJ databases">
        <authorList>
            <consortium name="ELIXIR-Norway"/>
        </authorList>
    </citation>
    <scope>NUCLEOTIDE SEQUENCE [LARGE SCALE GENOMIC DNA]</scope>
</reference>
<keyword evidence="3" id="KW-1185">Reference proteome</keyword>
<evidence type="ECO:0000256" key="1">
    <source>
        <dbReference type="SAM" id="MobiDB-lite"/>
    </source>
</evidence>
<sequence>MGSTLPGGLGVTRETGQGEAGSRDDGETPQLLSAVTPPSHPHTCTAVSCSRAGEQARGHPTPALSERSADLACLDE</sequence>